<protein>
    <submittedName>
        <fullName evidence="7">YihY/virulence factor BrkB family protein</fullName>
    </submittedName>
</protein>
<dbReference type="EMBL" id="QZVT01000003">
    <property type="protein sequence ID" value="RJT81000.1"/>
    <property type="molecule type" value="Genomic_DNA"/>
</dbReference>
<dbReference type="InterPro" id="IPR017039">
    <property type="entry name" value="Virul_fac_BrkB"/>
</dbReference>
<evidence type="ECO:0000256" key="2">
    <source>
        <dbReference type="ARBA" id="ARBA00022475"/>
    </source>
</evidence>
<keyword evidence="8" id="KW-1185">Reference proteome</keyword>
<organism evidence="7 8">
    <name type="scientific">Arthrobacter cheniae</name>
    <dbReference type="NCBI Taxonomy" id="1258888"/>
    <lineage>
        <taxon>Bacteria</taxon>
        <taxon>Bacillati</taxon>
        <taxon>Actinomycetota</taxon>
        <taxon>Actinomycetes</taxon>
        <taxon>Micrococcales</taxon>
        <taxon>Micrococcaceae</taxon>
        <taxon>Arthrobacter</taxon>
    </lineage>
</organism>
<evidence type="ECO:0000256" key="6">
    <source>
        <dbReference type="SAM" id="Phobius"/>
    </source>
</evidence>
<comment type="subcellular location">
    <subcellularLocation>
        <location evidence="1">Cell membrane</location>
        <topology evidence="1">Multi-pass membrane protein</topology>
    </subcellularLocation>
</comment>
<dbReference type="AlphaFoldDB" id="A0A3A5MG83"/>
<reference evidence="7 8" key="1">
    <citation type="submission" date="2018-09" db="EMBL/GenBank/DDBJ databases">
        <title>Novel species of Arthrobacter.</title>
        <authorList>
            <person name="Liu Q."/>
            <person name="Xin Y.-H."/>
        </authorList>
    </citation>
    <scope>NUCLEOTIDE SEQUENCE [LARGE SCALE GENOMIC DNA]</scope>
    <source>
        <strain evidence="7 8">Hz2</strain>
    </source>
</reference>
<feature type="transmembrane region" description="Helical" evidence="6">
    <location>
        <begin position="205"/>
        <end position="231"/>
    </location>
</feature>
<evidence type="ECO:0000313" key="8">
    <source>
        <dbReference type="Proteomes" id="UP000272560"/>
    </source>
</evidence>
<dbReference type="Pfam" id="PF03631">
    <property type="entry name" value="Virul_fac_BrkB"/>
    <property type="match status" value="1"/>
</dbReference>
<evidence type="ECO:0000256" key="1">
    <source>
        <dbReference type="ARBA" id="ARBA00004651"/>
    </source>
</evidence>
<name>A0A3A5MG83_9MICC</name>
<feature type="transmembrane region" description="Helical" evidence="6">
    <location>
        <begin position="285"/>
        <end position="304"/>
    </location>
</feature>
<gene>
    <name evidence="7" type="ORF">D6T63_07355</name>
</gene>
<feature type="transmembrane region" description="Helical" evidence="6">
    <location>
        <begin position="251"/>
        <end position="273"/>
    </location>
</feature>
<comment type="caution">
    <text evidence="7">The sequence shown here is derived from an EMBL/GenBank/DDBJ whole genome shotgun (WGS) entry which is preliminary data.</text>
</comment>
<dbReference type="OrthoDB" id="3229302at2"/>
<keyword evidence="5 6" id="KW-0472">Membrane</keyword>
<dbReference type="GO" id="GO:0005886">
    <property type="term" value="C:plasma membrane"/>
    <property type="evidence" value="ECO:0007669"/>
    <property type="project" value="UniProtKB-SubCell"/>
</dbReference>
<feature type="transmembrane region" description="Helical" evidence="6">
    <location>
        <begin position="316"/>
        <end position="340"/>
    </location>
</feature>
<feature type="transmembrane region" description="Helical" evidence="6">
    <location>
        <begin position="98"/>
        <end position="122"/>
    </location>
</feature>
<evidence type="ECO:0000256" key="4">
    <source>
        <dbReference type="ARBA" id="ARBA00022989"/>
    </source>
</evidence>
<proteinExistence type="predicted"/>
<dbReference type="PANTHER" id="PTHR30213">
    <property type="entry name" value="INNER MEMBRANE PROTEIN YHJD"/>
    <property type="match status" value="1"/>
</dbReference>
<dbReference type="PANTHER" id="PTHR30213:SF1">
    <property type="entry name" value="INNER MEMBRANE PROTEIN YHJD"/>
    <property type="match status" value="1"/>
</dbReference>
<accession>A0A3A5MG83</accession>
<sequence>MCPRDCGNCGRSCTLARTLTAPKPPPIDQPSPASLPELRRRVIDAQVRLGRLTRSGRGGPEVLLARVDLALCRFFTLRPVRVVLLYNERRGPLMAAGLAYRLFFAIAALLVVVFAALGIVIAGDDALRALSVDALSRAVPGLIAEEDGAGGIITPERLFEATSGLGWTIVVSAAVMLATALGWIGGMRQAMRGIFDLQPVAVHPVLLWLKDLGTLALLGVIMVVTTALGVVATNTLGTLLTILKLNAVSQVLTQGAGFLVMVLLDILVAVVLFRSASAIDMPKPILLQGAFIAGLGTTLLRTFSTQILGSFGNNPLLLSFAVILALFIWFFLLSQVYLLAIAWCAVGSADAEVDAERQHHAKAGTLRQRSRRKNRG</sequence>
<feature type="transmembrane region" description="Helical" evidence="6">
    <location>
        <begin position="165"/>
        <end position="184"/>
    </location>
</feature>
<keyword evidence="4 6" id="KW-1133">Transmembrane helix</keyword>
<evidence type="ECO:0000313" key="7">
    <source>
        <dbReference type="EMBL" id="RJT81000.1"/>
    </source>
</evidence>
<keyword evidence="2" id="KW-1003">Cell membrane</keyword>
<evidence type="ECO:0000256" key="3">
    <source>
        <dbReference type="ARBA" id="ARBA00022692"/>
    </source>
</evidence>
<evidence type="ECO:0000256" key="5">
    <source>
        <dbReference type="ARBA" id="ARBA00023136"/>
    </source>
</evidence>
<keyword evidence="3 6" id="KW-0812">Transmembrane</keyword>
<dbReference type="Proteomes" id="UP000272560">
    <property type="component" value="Unassembled WGS sequence"/>
</dbReference>